<protein>
    <submittedName>
        <fullName evidence="1">Uncharacterized protein</fullName>
    </submittedName>
</protein>
<accession>A0AA86RZ97</accession>
<proteinExistence type="predicted"/>
<feature type="non-terminal residue" evidence="1">
    <location>
        <position position="281"/>
    </location>
</feature>
<dbReference type="Gramene" id="rna-AYBTSS11_LOCUS7385">
    <property type="protein sequence ID" value="CAJ1936252.1"/>
    <property type="gene ID" value="gene-AYBTSS11_LOCUS7385"/>
</dbReference>
<organism evidence="1 2">
    <name type="scientific">Sphenostylis stenocarpa</name>
    <dbReference type="NCBI Taxonomy" id="92480"/>
    <lineage>
        <taxon>Eukaryota</taxon>
        <taxon>Viridiplantae</taxon>
        <taxon>Streptophyta</taxon>
        <taxon>Embryophyta</taxon>
        <taxon>Tracheophyta</taxon>
        <taxon>Spermatophyta</taxon>
        <taxon>Magnoliopsida</taxon>
        <taxon>eudicotyledons</taxon>
        <taxon>Gunneridae</taxon>
        <taxon>Pentapetalae</taxon>
        <taxon>rosids</taxon>
        <taxon>fabids</taxon>
        <taxon>Fabales</taxon>
        <taxon>Fabaceae</taxon>
        <taxon>Papilionoideae</taxon>
        <taxon>50 kb inversion clade</taxon>
        <taxon>NPAAA clade</taxon>
        <taxon>indigoferoid/millettioid clade</taxon>
        <taxon>Phaseoleae</taxon>
        <taxon>Sphenostylis</taxon>
    </lineage>
</organism>
<gene>
    <name evidence="1" type="ORF">AYBTSS11_LOCUS7385</name>
</gene>
<reference evidence="1" key="1">
    <citation type="submission" date="2023-10" db="EMBL/GenBank/DDBJ databases">
        <authorList>
            <person name="Domelevo Entfellner J.-B."/>
        </authorList>
    </citation>
    <scope>NUCLEOTIDE SEQUENCE</scope>
</reference>
<sequence length="281" mass="32083">MDNNHRNNYSEYYDFDNSFDPFLHNLIDRDISIFDLSNDEFIALSPQQNTLPQHQYALPQQQHALPQQQNPLPQLLHELPQNQNVYPFGVEHIDVPFLNPTFQDQSMHGNYNFTIGGGVPHIDVEGPSRRKGEQLVAEHPLLRHGILNEEDVIALDHWPPSPKSFSCSCCQILRQIIHTDGLKFEKLEIHGSLGVIGHAIVHIQDMTRGGGEPPSEIYLMIDFSRKSIEQIRSFLVAYCKDQTRLGLVALDDPLSTYYDTICTGLDWAEHYNDGDDDLSPR</sequence>
<evidence type="ECO:0000313" key="2">
    <source>
        <dbReference type="Proteomes" id="UP001189624"/>
    </source>
</evidence>
<evidence type="ECO:0000313" key="1">
    <source>
        <dbReference type="EMBL" id="CAJ1936252.1"/>
    </source>
</evidence>
<keyword evidence="2" id="KW-1185">Reference proteome</keyword>
<dbReference type="Proteomes" id="UP001189624">
    <property type="component" value="Chromosome 3"/>
</dbReference>
<dbReference type="AlphaFoldDB" id="A0AA86RZ97"/>
<name>A0AA86RZ97_9FABA</name>
<dbReference type="EMBL" id="OY731400">
    <property type="protein sequence ID" value="CAJ1936252.1"/>
    <property type="molecule type" value="Genomic_DNA"/>
</dbReference>